<dbReference type="EMBL" id="CP031147">
    <property type="protein sequence ID" value="AXG08379.1"/>
    <property type="molecule type" value="Genomic_DNA"/>
</dbReference>
<organism evidence="3 4">
    <name type="scientific">Haloplanus rubicundus</name>
    <dbReference type="NCBI Taxonomy" id="1547898"/>
    <lineage>
        <taxon>Archaea</taxon>
        <taxon>Methanobacteriati</taxon>
        <taxon>Methanobacteriota</taxon>
        <taxon>Stenosarchaea group</taxon>
        <taxon>Halobacteria</taxon>
        <taxon>Halobacteriales</taxon>
        <taxon>Haloferacaceae</taxon>
        <taxon>Haloplanus</taxon>
    </lineage>
</organism>
<dbReference type="Proteomes" id="UP000252985">
    <property type="component" value="Plasmid pCBA1112-01"/>
</dbReference>
<sequence>MTATLRAEVDREFPKNGGKSVVEVVVEPLVKERQTRRQVVLVVDASGSMDWGVDGTRNPPDGEAKMDWAREGMLSVLDELESDDLVSIVSFASSSEVHLEMTRWGDADQQDVQEMVAESDEDAEIHARGGTDIYDALVEARSQFTDLSGSGIVSRDVVLLSDGLDNRDLDDFEDLAAEMSVDGISISAGGIGEDYKEDVLLSLTKNSGGKPAHIVDGDDIQGFLEDRIREAGDTIATNPTLRVDFGNPFYAYEEEQAVFAAPSRQSVPLSFDGDDVVIPFPDKLIAGEEHRLTFEVLGTPNQTGITYSLADVKLRDDDDRTIATASVEATYTDDPEKRAHIEKEREAAKVRAEMSEPDADEAAVKDQIDDLEKQGFEDTAEKLRADLDDIEDTGDKIRKSRVDQDDDDADDDDANSVSIR</sequence>
<dbReference type="Gene3D" id="3.40.50.410">
    <property type="entry name" value="von Willebrand factor, type A domain"/>
    <property type="match status" value="1"/>
</dbReference>
<dbReference type="RefSeq" id="WP_114604703.1">
    <property type="nucleotide sequence ID" value="NZ_CP031147.1"/>
</dbReference>
<dbReference type="Pfam" id="PF13519">
    <property type="entry name" value="VWA_2"/>
    <property type="match status" value="1"/>
</dbReference>
<feature type="compositionally biased region" description="Basic and acidic residues" evidence="1">
    <location>
        <begin position="362"/>
        <end position="403"/>
    </location>
</feature>
<gene>
    <name evidence="3" type="ORF">DU484_00090</name>
</gene>
<evidence type="ECO:0000313" key="3">
    <source>
        <dbReference type="EMBL" id="AXG08379.1"/>
    </source>
</evidence>
<dbReference type="SMART" id="SM00327">
    <property type="entry name" value="VWA"/>
    <property type="match status" value="1"/>
</dbReference>
<dbReference type="InterPro" id="IPR036465">
    <property type="entry name" value="vWFA_dom_sf"/>
</dbReference>
<geneLocation type="plasmid" evidence="4">
    <name>pcba1112-01</name>
</geneLocation>
<evidence type="ECO:0000313" key="4">
    <source>
        <dbReference type="Proteomes" id="UP000252985"/>
    </source>
</evidence>
<proteinExistence type="predicted"/>
<reference evidence="3 4" key="1">
    <citation type="submission" date="2018-07" db="EMBL/GenBank/DDBJ databases">
        <title>Genome sequences of Haloplanus sp. CBA1112.</title>
        <authorList>
            <person name="Kim Y.B."/>
            <person name="Roh S.W."/>
        </authorList>
    </citation>
    <scope>NUCLEOTIDE SEQUENCE [LARGE SCALE GENOMIC DNA]</scope>
    <source>
        <strain evidence="3 4">CBA1112</strain>
        <plasmid evidence="4">pcba1112-01</plasmid>
    </source>
</reference>
<keyword evidence="3" id="KW-0614">Plasmid</keyword>
<dbReference type="InterPro" id="IPR002035">
    <property type="entry name" value="VWF_A"/>
</dbReference>
<feature type="compositionally biased region" description="Acidic residues" evidence="1">
    <location>
        <begin position="404"/>
        <end position="414"/>
    </location>
</feature>
<accession>A0A345E857</accession>
<feature type="domain" description="VWFA" evidence="2">
    <location>
        <begin position="38"/>
        <end position="235"/>
    </location>
</feature>
<name>A0A345E857_9EURY</name>
<evidence type="ECO:0000256" key="1">
    <source>
        <dbReference type="SAM" id="MobiDB-lite"/>
    </source>
</evidence>
<dbReference type="PROSITE" id="PS50234">
    <property type="entry name" value="VWFA"/>
    <property type="match status" value="1"/>
</dbReference>
<feature type="region of interest" description="Disordered" evidence="1">
    <location>
        <begin position="350"/>
        <end position="420"/>
    </location>
</feature>
<protein>
    <submittedName>
        <fullName evidence="3">VWA domain-containing protein</fullName>
    </submittedName>
</protein>
<dbReference type="PANTHER" id="PTHR10579">
    <property type="entry name" value="CALCIUM-ACTIVATED CHLORIDE CHANNEL REGULATOR"/>
    <property type="match status" value="1"/>
</dbReference>
<dbReference type="AlphaFoldDB" id="A0A345E857"/>
<dbReference type="InterPro" id="IPR051266">
    <property type="entry name" value="CLCR"/>
</dbReference>
<dbReference type="PANTHER" id="PTHR10579:SF43">
    <property type="entry name" value="ZINC FINGER (C3HC4-TYPE RING FINGER) FAMILY PROTEIN"/>
    <property type="match status" value="1"/>
</dbReference>
<dbReference type="KEGG" id="haq:DU484_00090"/>
<dbReference type="GeneID" id="37285330"/>
<evidence type="ECO:0000259" key="2">
    <source>
        <dbReference type="PROSITE" id="PS50234"/>
    </source>
</evidence>
<dbReference type="SUPFAM" id="SSF53300">
    <property type="entry name" value="vWA-like"/>
    <property type="match status" value="1"/>
</dbReference>